<organism evidence="3 4">
    <name type="scientific">Comamonas testosteroni</name>
    <name type="common">Pseudomonas testosteroni</name>
    <dbReference type="NCBI Taxonomy" id="285"/>
    <lineage>
        <taxon>Bacteria</taxon>
        <taxon>Pseudomonadati</taxon>
        <taxon>Pseudomonadota</taxon>
        <taxon>Betaproteobacteria</taxon>
        <taxon>Burkholderiales</taxon>
        <taxon>Comamonadaceae</taxon>
        <taxon>Comamonas</taxon>
    </lineage>
</organism>
<dbReference type="AlphaFoldDB" id="A0A373FD56"/>
<reference evidence="3 4" key="1">
    <citation type="submission" date="2018-08" db="EMBL/GenBank/DDBJ databases">
        <title>Comamonas testosteroni strain SWCO2.</title>
        <authorList>
            <person name="Jiang N."/>
            <person name="Zhang X.Z."/>
        </authorList>
    </citation>
    <scope>NUCLEOTIDE SEQUENCE [LARGE SCALE GENOMIC DNA]</scope>
    <source>
        <strain evidence="3 4">SWCO2</strain>
    </source>
</reference>
<feature type="signal peptide" evidence="2">
    <location>
        <begin position="1"/>
        <end position="24"/>
    </location>
</feature>
<feature type="coiled-coil region" evidence="1">
    <location>
        <begin position="126"/>
        <end position="160"/>
    </location>
</feature>
<evidence type="ECO:0000256" key="2">
    <source>
        <dbReference type="SAM" id="SignalP"/>
    </source>
</evidence>
<name>A0A373FD56_COMTE</name>
<accession>A0A373FD56</accession>
<keyword evidence="1" id="KW-0175">Coiled coil</keyword>
<evidence type="ECO:0000313" key="3">
    <source>
        <dbReference type="EMBL" id="RGE42073.1"/>
    </source>
</evidence>
<evidence type="ECO:0000256" key="1">
    <source>
        <dbReference type="SAM" id="Coils"/>
    </source>
</evidence>
<sequence>MKQVLHAKLSLYVGAIIWAGAVLAESPPVTGGTIYTCTDASGRRITADRPIATCVDREQRVLGNTGVELRRVAPTLTEQERNAQDAKRRQELAEHQRLREERSRERAMLLRYPNQGVHDAARGEAIAQVNDVVAVAQSRLTELKARRRKLDTEMEFYQKDPKKAPASLRRQIKENDESQDEQLRFLKQQDEEKQRINQRFDVELQQLRKLWGQAQTSSSN</sequence>
<keyword evidence="4" id="KW-1185">Reference proteome</keyword>
<proteinExistence type="predicted"/>
<dbReference type="Proteomes" id="UP000261948">
    <property type="component" value="Unassembled WGS sequence"/>
</dbReference>
<feature type="chain" id="PRO_5017010330" evidence="2">
    <location>
        <begin position="25"/>
        <end position="220"/>
    </location>
</feature>
<dbReference type="OrthoDB" id="8895482at2"/>
<protein>
    <submittedName>
        <fullName evidence="3">DUF4124 domain-containing protein</fullName>
    </submittedName>
</protein>
<dbReference type="EMBL" id="QURR01000025">
    <property type="protein sequence ID" value="RGE42073.1"/>
    <property type="molecule type" value="Genomic_DNA"/>
</dbReference>
<evidence type="ECO:0000313" key="4">
    <source>
        <dbReference type="Proteomes" id="UP000261948"/>
    </source>
</evidence>
<gene>
    <name evidence="3" type="ORF">DZC30_17400</name>
</gene>
<comment type="caution">
    <text evidence="3">The sequence shown here is derived from an EMBL/GenBank/DDBJ whole genome shotgun (WGS) entry which is preliminary data.</text>
</comment>
<keyword evidence="2" id="KW-0732">Signal</keyword>